<proteinExistence type="predicted"/>
<dbReference type="Proteomes" id="UP000309937">
    <property type="component" value="Unassembled WGS sequence"/>
</dbReference>
<organism evidence="1 2">
    <name type="scientific">Escherichia coli</name>
    <dbReference type="NCBI Taxonomy" id="562"/>
    <lineage>
        <taxon>Bacteria</taxon>
        <taxon>Pseudomonadati</taxon>
        <taxon>Pseudomonadota</taxon>
        <taxon>Gammaproteobacteria</taxon>
        <taxon>Enterobacterales</taxon>
        <taxon>Enterobacteriaceae</taxon>
        <taxon>Escherichia</taxon>
    </lineage>
</organism>
<evidence type="ECO:0000313" key="1">
    <source>
        <dbReference type="EMBL" id="TJQ14883.1"/>
    </source>
</evidence>
<accession>A0A2A6Q7E8</accession>
<gene>
    <name evidence="1" type="ORF">C9Z68_12295</name>
</gene>
<sequence length="77" mass="8744">MGDFCITGYGAVCLAGCAARRGLSGLRVGRIRRSRRIRRWLGDAHLIDLNKTYTKNIDLRHIFGLYRNLAIVKEVLL</sequence>
<reference evidence="1 2" key="1">
    <citation type="submission" date="2018-12" db="EMBL/GenBank/DDBJ databases">
        <title>Food and Water Safety Consortium.</title>
        <authorList>
            <person name="Tyson S."/>
            <person name="Peterson C.-L."/>
            <person name="Olson A."/>
            <person name="Tyler S."/>
            <person name="Cabral J."/>
            <person name="Lynch T."/>
            <person name="Knox N."/>
            <person name="Van Domselaar G."/>
            <person name="Graham M."/>
        </authorList>
    </citation>
    <scope>NUCLEOTIDE SEQUENCE [LARGE SCALE GENOMIC DNA]</scope>
    <source>
        <strain evidence="1 2">FWSEC0118</strain>
    </source>
</reference>
<comment type="caution">
    <text evidence="1">The sequence shown here is derived from an EMBL/GenBank/DDBJ whole genome shotgun (WGS) entry which is preliminary data.</text>
</comment>
<dbReference type="AlphaFoldDB" id="A0A2A6Q7E8"/>
<evidence type="ECO:0000313" key="2">
    <source>
        <dbReference type="Proteomes" id="UP000309937"/>
    </source>
</evidence>
<dbReference type="EMBL" id="RRGJ01000014">
    <property type="protein sequence ID" value="TJQ14883.1"/>
    <property type="molecule type" value="Genomic_DNA"/>
</dbReference>
<protein>
    <submittedName>
        <fullName evidence="1">Uncharacterized protein</fullName>
    </submittedName>
</protein>
<name>A0A2A6Q7E8_ECOLX</name>